<accession>A0A0P9GS77</accession>
<dbReference type="Proteomes" id="UP000050509">
    <property type="component" value="Unassembled WGS sequence"/>
</dbReference>
<dbReference type="AlphaFoldDB" id="A0A0P9GS77"/>
<evidence type="ECO:0000313" key="2">
    <source>
        <dbReference type="Proteomes" id="UP000050509"/>
    </source>
</evidence>
<reference evidence="1 2" key="1">
    <citation type="submission" date="2015-09" db="EMBL/GenBank/DDBJ databases">
        <title>Draft genome sequence of Kouleothrix aurantiaca JCM 19913.</title>
        <authorList>
            <person name="Hemp J."/>
        </authorList>
    </citation>
    <scope>NUCLEOTIDE SEQUENCE [LARGE SCALE GENOMIC DNA]</scope>
    <source>
        <strain evidence="1 2">COM-B</strain>
    </source>
</reference>
<proteinExistence type="predicted"/>
<organism evidence="1 2">
    <name type="scientific">Kouleothrix aurantiaca</name>
    <dbReference type="NCBI Taxonomy" id="186479"/>
    <lineage>
        <taxon>Bacteria</taxon>
        <taxon>Bacillati</taxon>
        <taxon>Chloroflexota</taxon>
        <taxon>Chloroflexia</taxon>
        <taxon>Chloroflexales</taxon>
        <taxon>Roseiflexineae</taxon>
        <taxon>Roseiflexaceae</taxon>
        <taxon>Kouleothrix</taxon>
    </lineage>
</organism>
<dbReference type="EMBL" id="LJCR01003761">
    <property type="protein sequence ID" value="KPV43871.1"/>
    <property type="molecule type" value="Genomic_DNA"/>
</dbReference>
<sequence length="167" mass="18209">YQRAAEYLDQTQLALDAVGTAPPGGTLAAAAQLCNEIVRWKQRHERQQISRRDAETAIAEIQHDLIKRLNQAASSLRMVPFLPASLDSSELLALLPAVPAALDLPDGVAPQASLRAWLRRLWRRLVYGDDLTQVEPLTHAAAPELPAGLDLVRRAEPAGNAPARPFS</sequence>
<protein>
    <submittedName>
        <fullName evidence="1">Uncharacterized protein</fullName>
    </submittedName>
</protein>
<keyword evidence="2" id="KW-1185">Reference proteome</keyword>
<gene>
    <name evidence="1" type="ORF">SE17_44280</name>
</gene>
<feature type="non-terminal residue" evidence="1">
    <location>
        <position position="1"/>
    </location>
</feature>
<evidence type="ECO:0000313" key="1">
    <source>
        <dbReference type="EMBL" id="KPV43871.1"/>
    </source>
</evidence>
<comment type="caution">
    <text evidence="1">The sequence shown here is derived from an EMBL/GenBank/DDBJ whole genome shotgun (WGS) entry which is preliminary data.</text>
</comment>
<feature type="non-terminal residue" evidence="1">
    <location>
        <position position="167"/>
    </location>
</feature>
<name>A0A0P9GS77_9CHLR</name>